<accession>A0ABT1SUD4</accession>
<dbReference type="InterPro" id="IPR029000">
    <property type="entry name" value="Cyclophilin-like_dom_sf"/>
</dbReference>
<evidence type="ECO:0000313" key="2">
    <source>
        <dbReference type="EMBL" id="MCQ5342890.1"/>
    </source>
</evidence>
<dbReference type="InterPro" id="IPR041183">
    <property type="entry name" value="Cyclophilin-like"/>
</dbReference>
<dbReference type="RefSeq" id="WP_062412560.1">
    <property type="nucleotide sequence ID" value="NZ_JAJCIO010000016.1"/>
</dbReference>
<evidence type="ECO:0000259" key="1">
    <source>
        <dbReference type="Pfam" id="PF18050"/>
    </source>
</evidence>
<keyword evidence="3" id="KW-1185">Reference proteome</keyword>
<protein>
    <submittedName>
        <fullName evidence="2">Cyclophilin-like fold protein</fullName>
    </submittedName>
</protein>
<organism evidence="2 3">
    <name type="scientific">Megasphaera massiliensis</name>
    <dbReference type="NCBI Taxonomy" id="1232428"/>
    <lineage>
        <taxon>Bacteria</taxon>
        <taxon>Bacillati</taxon>
        <taxon>Bacillota</taxon>
        <taxon>Negativicutes</taxon>
        <taxon>Veillonellales</taxon>
        <taxon>Veillonellaceae</taxon>
        <taxon>Megasphaera</taxon>
    </lineage>
</organism>
<reference evidence="2 3" key="1">
    <citation type="submission" date="2022-06" db="EMBL/GenBank/DDBJ databases">
        <title>Isolation of gut microbiota from human fecal samples.</title>
        <authorList>
            <person name="Pamer E.G."/>
            <person name="Barat B."/>
            <person name="Waligurski E."/>
            <person name="Medina S."/>
            <person name="Paddock L."/>
            <person name="Mostad J."/>
        </authorList>
    </citation>
    <scope>NUCLEOTIDE SEQUENCE [LARGE SCALE GENOMIC DNA]</scope>
    <source>
        <strain evidence="2 3">DFI.1.1</strain>
    </source>
</reference>
<dbReference type="EMBL" id="JANGEW010000013">
    <property type="protein sequence ID" value="MCQ5342890.1"/>
    <property type="molecule type" value="Genomic_DNA"/>
</dbReference>
<sequence>MQYARDNAVSQTENPQIATRVLENGTKVNIYFGDILVPATLNDSKAAKALIKMLPYKVRVNRYSFDVCGVMGNALPYDPKDEHNGWLNGDIDFATDGNWFTILFDNEENSDSYGYQVNLGKVDSELSVLKNLSGSYEVRIELAK</sequence>
<name>A0ABT1SUD4_9FIRM</name>
<dbReference type="Gene3D" id="2.40.100.20">
    <property type="match status" value="1"/>
</dbReference>
<dbReference type="Pfam" id="PF18050">
    <property type="entry name" value="Cyclophil_like2"/>
    <property type="match status" value="1"/>
</dbReference>
<evidence type="ECO:0000313" key="3">
    <source>
        <dbReference type="Proteomes" id="UP001206692"/>
    </source>
</evidence>
<proteinExistence type="predicted"/>
<comment type="caution">
    <text evidence="2">The sequence shown here is derived from an EMBL/GenBank/DDBJ whole genome shotgun (WGS) entry which is preliminary data.</text>
</comment>
<gene>
    <name evidence="2" type="ORF">NE675_07635</name>
</gene>
<dbReference type="Proteomes" id="UP001206692">
    <property type="component" value="Unassembled WGS sequence"/>
</dbReference>
<feature type="domain" description="Cyclophilin-like" evidence="1">
    <location>
        <begin position="31"/>
        <end position="141"/>
    </location>
</feature>
<dbReference type="SUPFAM" id="SSF50891">
    <property type="entry name" value="Cyclophilin-like"/>
    <property type="match status" value="1"/>
</dbReference>